<sequence>MLINSAEALDNRLSATNPRRNSTRVPFLYVRMDSFPSISKFRTLLRRLEGVAVMELNLPLASNARWQRLLSGIQLDDLETLSTTAPHTELAAFLRRHPSITHLQIEGCASPDCSLNDTPLPALTEVSGPTSCLAALINQNPIAKICASQEDVQVPPPLPRLLYSLSTSTATLTILHLDFDPNERDILRQIAAIAPLLTALKLCEKSLSLTTRGTGVRLRRAWNYSTEWRDHLMLLGHLSRFLLKTTAPLVRTLGSKREEAIMVSNWTRGVVRRGGVREHPALEHLTLWYRSEVDGGVLCFWDKVGKGRSWVRASRLFSPGSEAFV</sequence>
<reference evidence="1" key="1">
    <citation type="journal article" date="2021" name="New Phytol.">
        <title>Evolutionary innovations through gain and loss of genes in the ectomycorrhizal Boletales.</title>
        <authorList>
            <person name="Wu G."/>
            <person name="Miyauchi S."/>
            <person name="Morin E."/>
            <person name="Kuo A."/>
            <person name="Drula E."/>
            <person name="Varga T."/>
            <person name="Kohler A."/>
            <person name="Feng B."/>
            <person name="Cao Y."/>
            <person name="Lipzen A."/>
            <person name="Daum C."/>
            <person name="Hundley H."/>
            <person name="Pangilinan J."/>
            <person name="Johnson J."/>
            <person name="Barry K."/>
            <person name="LaButti K."/>
            <person name="Ng V."/>
            <person name="Ahrendt S."/>
            <person name="Min B."/>
            <person name="Choi I.G."/>
            <person name="Park H."/>
            <person name="Plett J.M."/>
            <person name="Magnuson J."/>
            <person name="Spatafora J.W."/>
            <person name="Nagy L.G."/>
            <person name="Henrissat B."/>
            <person name="Grigoriev I.V."/>
            <person name="Yang Z.L."/>
            <person name="Xu J."/>
            <person name="Martin F.M."/>
        </authorList>
    </citation>
    <scope>NUCLEOTIDE SEQUENCE</scope>
    <source>
        <strain evidence="1">ATCC 28755</strain>
    </source>
</reference>
<evidence type="ECO:0000313" key="2">
    <source>
        <dbReference type="Proteomes" id="UP000790377"/>
    </source>
</evidence>
<accession>A0ACB7ZSK5</accession>
<name>A0ACB7ZSK5_9AGAM</name>
<dbReference type="EMBL" id="MU268583">
    <property type="protein sequence ID" value="KAH7904165.1"/>
    <property type="molecule type" value="Genomic_DNA"/>
</dbReference>
<keyword evidence="2" id="KW-1185">Reference proteome</keyword>
<evidence type="ECO:0000313" key="1">
    <source>
        <dbReference type="EMBL" id="KAH7904165.1"/>
    </source>
</evidence>
<organism evidence="1 2">
    <name type="scientific">Hygrophoropsis aurantiaca</name>
    <dbReference type="NCBI Taxonomy" id="72124"/>
    <lineage>
        <taxon>Eukaryota</taxon>
        <taxon>Fungi</taxon>
        <taxon>Dikarya</taxon>
        <taxon>Basidiomycota</taxon>
        <taxon>Agaricomycotina</taxon>
        <taxon>Agaricomycetes</taxon>
        <taxon>Agaricomycetidae</taxon>
        <taxon>Boletales</taxon>
        <taxon>Coniophorineae</taxon>
        <taxon>Hygrophoropsidaceae</taxon>
        <taxon>Hygrophoropsis</taxon>
    </lineage>
</organism>
<gene>
    <name evidence="1" type="ORF">BJ138DRAFT_1019498</name>
</gene>
<proteinExistence type="predicted"/>
<comment type="caution">
    <text evidence="1">The sequence shown here is derived from an EMBL/GenBank/DDBJ whole genome shotgun (WGS) entry which is preliminary data.</text>
</comment>
<protein>
    <submittedName>
        <fullName evidence="1">Uncharacterized protein</fullName>
    </submittedName>
</protein>
<dbReference type="Proteomes" id="UP000790377">
    <property type="component" value="Unassembled WGS sequence"/>
</dbReference>